<dbReference type="PANTHER" id="PTHR11895:SF176">
    <property type="entry name" value="AMIDASE AMID-RELATED"/>
    <property type="match status" value="1"/>
</dbReference>
<dbReference type="SUPFAM" id="SSF75304">
    <property type="entry name" value="Amidase signature (AS) enzymes"/>
    <property type="match status" value="1"/>
</dbReference>
<sequence length="443" mass="45570">MTAESPRDPVQAVAAALAAARASRLNAFIELFPEAEERARSLSAASADDPRPAPWGLPFAHKDVFVTAERRPTVGVGHGYRWDGERTSVTLDRLAAAGAIAVGALNLDPHCYAATGLNPYFGRVLNPVDSRFAVGGSSSGSAAAVAAGILPFALGTDTGGSVRIPAALCGVLGFKPTAGVISDPGIAPLSPSQDVIGLIARDPALLRAVFAVVRDPVSREQQDPGAGPPRIGPLRVGPLRVGLPADWIRTAVDPEIATILHSVLRRMTAGGAVATEVALPSLDALNACAGTITAFEASALHRKALAERPDRYPAAVRRRLAAAAEVGGDAYDQALRNREVHREAVIGGAFAAADILLCPLIGVPAPRLDGVDDDDVSTAGATTLAFLRFNRPFSLLGLPALALPAGYDRNGIPVGVQIVGRPGADDLVLSIAERFGGLPAGSA</sequence>
<dbReference type="InterPro" id="IPR036928">
    <property type="entry name" value="AS_sf"/>
</dbReference>
<evidence type="ECO:0000259" key="1">
    <source>
        <dbReference type="Pfam" id="PF01425"/>
    </source>
</evidence>
<dbReference type="InterPro" id="IPR023631">
    <property type="entry name" value="Amidase_dom"/>
</dbReference>
<evidence type="ECO:0000313" key="2">
    <source>
        <dbReference type="EMBL" id="MBK1836260.1"/>
    </source>
</evidence>
<evidence type="ECO:0000313" key="3">
    <source>
        <dbReference type="Proteomes" id="UP000652760"/>
    </source>
</evidence>
<dbReference type="Pfam" id="PF01425">
    <property type="entry name" value="Amidase"/>
    <property type="match status" value="1"/>
</dbReference>
<dbReference type="EMBL" id="JAENHM010000007">
    <property type="protein sequence ID" value="MBK1836260.1"/>
    <property type="molecule type" value="Genomic_DNA"/>
</dbReference>
<protein>
    <submittedName>
        <fullName evidence="2">Amidase</fullName>
    </submittedName>
</protein>
<dbReference type="PROSITE" id="PS00571">
    <property type="entry name" value="AMIDASES"/>
    <property type="match status" value="1"/>
</dbReference>
<accession>A0ABS1EYP1</accession>
<dbReference type="InterPro" id="IPR000120">
    <property type="entry name" value="Amidase"/>
</dbReference>
<proteinExistence type="predicted"/>
<organism evidence="2 3">
    <name type="scientific">Azospirillum endophyticum</name>
    <dbReference type="NCBI Taxonomy" id="2800326"/>
    <lineage>
        <taxon>Bacteria</taxon>
        <taxon>Pseudomonadati</taxon>
        <taxon>Pseudomonadota</taxon>
        <taxon>Alphaproteobacteria</taxon>
        <taxon>Rhodospirillales</taxon>
        <taxon>Azospirillaceae</taxon>
        <taxon>Azospirillum</taxon>
    </lineage>
</organism>
<keyword evidence="3" id="KW-1185">Reference proteome</keyword>
<dbReference type="Proteomes" id="UP000652760">
    <property type="component" value="Unassembled WGS sequence"/>
</dbReference>
<gene>
    <name evidence="2" type="ORF">JHL17_02435</name>
</gene>
<feature type="domain" description="Amidase" evidence="1">
    <location>
        <begin position="15"/>
        <end position="429"/>
    </location>
</feature>
<dbReference type="InterPro" id="IPR020556">
    <property type="entry name" value="Amidase_CS"/>
</dbReference>
<dbReference type="RefSeq" id="WP_200190459.1">
    <property type="nucleotide sequence ID" value="NZ_JAENHM010000007.1"/>
</dbReference>
<comment type="caution">
    <text evidence="2">The sequence shown here is derived from an EMBL/GenBank/DDBJ whole genome shotgun (WGS) entry which is preliminary data.</text>
</comment>
<name>A0ABS1EYP1_9PROT</name>
<dbReference type="PANTHER" id="PTHR11895">
    <property type="entry name" value="TRANSAMIDASE"/>
    <property type="match status" value="1"/>
</dbReference>
<reference evidence="3" key="1">
    <citation type="submission" date="2021-01" db="EMBL/GenBank/DDBJ databases">
        <title>Genome public.</title>
        <authorList>
            <person name="Liu C."/>
            <person name="Sun Q."/>
        </authorList>
    </citation>
    <scope>NUCLEOTIDE SEQUENCE [LARGE SCALE GENOMIC DNA]</scope>
    <source>
        <strain evidence="3">YIM B02556</strain>
    </source>
</reference>
<dbReference type="Gene3D" id="3.90.1300.10">
    <property type="entry name" value="Amidase signature (AS) domain"/>
    <property type="match status" value="1"/>
</dbReference>